<dbReference type="Proteomes" id="UP001212160">
    <property type="component" value="Unassembled WGS sequence"/>
</dbReference>
<dbReference type="Proteomes" id="UP000283992">
    <property type="component" value="Unassembled WGS sequence"/>
</dbReference>
<dbReference type="InterPro" id="IPR013324">
    <property type="entry name" value="RNA_pol_sigma_r3/r4-like"/>
</dbReference>
<dbReference type="Proteomes" id="UP001149331">
    <property type="component" value="Unassembled WGS sequence"/>
</dbReference>
<evidence type="ECO:0000313" key="13">
    <source>
        <dbReference type="EMBL" id="NSI20036.1"/>
    </source>
</evidence>
<keyword evidence="5" id="KW-0804">Transcription</keyword>
<accession>A0A2N5P3F0</accession>
<dbReference type="Proteomes" id="UP001297422">
    <property type="component" value="Unassembled WGS sequence"/>
</dbReference>
<dbReference type="EMBL" id="QRIS01000012">
    <property type="protein sequence ID" value="RHG84404.1"/>
    <property type="molecule type" value="Genomic_DNA"/>
</dbReference>
<evidence type="ECO:0000313" key="12">
    <source>
        <dbReference type="EMBL" id="MDE1203489.1"/>
    </source>
</evidence>
<evidence type="ECO:0000259" key="7">
    <source>
        <dbReference type="Pfam" id="PF08281"/>
    </source>
</evidence>
<dbReference type="EMBL" id="JAJBNC010000004">
    <property type="protein sequence ID" value="MCB5492804.1"/>
    <property type="molecule type" value="Genomic_DNA"/>
</dbReference>
<dbReference type="SUPFAM" id="SSF88659">
    <property type="entry name" value="Sigma3 and sigma4 domains of RNA polymerase sigma factors"/>
    <property type="match status" value="1"/>
</dbReference>
<dbReference type="InterPro" id="IPR013249">
    <property type="entry name" value="RNA_pol_sigma70_r4_t2"/>
</dbReference>
<dbReference type="EMBL" id="JAQMLA010000053">
    <property type="protein sequence ID" value="MDB8687884.1"/>
    <property type="molecule type" value="Genomic_DNA"/>
</dbReference>
<dbReference type="Proteomes" id="UP001297370">
    <property type="component" value="Unassembled WGS sequence"/>
</dbReference>
<evidence type="ECO:0000313" key="14">
    <source>
        <dbReference type="EMBL" id="NSI57652.1"/>
    </source>
</evidence>
<feature type="domain" description="RNA polymerase sigma-70 region 2" evidence="6">
    <location>
        <begin position="5"/>
        <end position="73"/>
    </location>
</feature>
<dbReference type="PANTHER" id="PTHR43133">
    <property type="entry name" value="RNA POLYMERASE ECF-TYPE SIGMA FACTO"/>
    <property type="match status" value="1"/>
</dbReference>
<dbReference type="InterPro" id="IPR013325">
    <property type="entry name" value="RNA_pol_sigma_r2"/>
</dbReference>
<evidence type="ECO:0000313" key="26">
    <source>
        <dbReference type="Proteomes" id="UP000285697"/>
    </source>
</evidence>
<dbReference type="EMBL" id="JAAIRV010000005">
    <property type="protein sequence ID" value="NSI57652.1"/>
    <property type="molecule type" value="Genomic_DNA"/>
</dbReference>
<dbReference type="InterPro" id="IPR014284">
    <property type="entry name" value="RNA_pol_sigma-70_dom"/>
</dbReference>
<reference evidence="8" key="4">
    <citation type="submission" date="2021-10" db="EMBL/GenBank/DDBJ databases">
        <title>Collection of gut derived symbiotic bacterial strains cultured from healthy donors.</title>
        <authorList>
            <person name="Lin H."/>
            <person name="Littmann E."/>
            <person name="Claire K."/>
            <person name="Pamer E."/>
        </authorList>
    </citation>
    <scope>NUCLEOTIDE SEQUENCE</scope>
    <source>
        <strain evidence="9">MSK.23.18</strain>
        <strain evidence="8">MSK.23.4</strain>
    </source>
</reference>
<reference evidence="22 23" key="1">
    <citation type="submission" date="2018-08" db="EMBL/GenBank/DDBJ databases">
        <title>A genome reference for cultivated species of the human gut microbiota.</title>
        <authorList>
            <person name="Zou Y."/>
            <person name="Xue W."/>
            <person name="Luo G."/>
        </authorList>
    </citation>
    <scope>NUCLEOTIDE SEQUENCE [LARGE SCALE GENOMIC DNA]</scope>
    <source>
        <strain evidence="17 27">AF27-4BH</strain>
        <strain evidence="21 24">AM12-54</strain>
        <strain evidence="20 23">AM21-18</strain>
        <strain evidence="19 26">AM22-7AC</strain>
        <strain evidence="18 25">AM32-6</strain>
        <strain evidence="16 22">TF01-20-2</strain>
    </source>
</reference>
<dbReference type="Proteomes" id="UP000285697">
    <property type="component" value="Unassembled WGS sequence"/>
</dbReference>
<proteinExistence type="inferred from homology"/>
<dbReference type="PANTHER" id="PTHR43133:SF8">
    <property type="entry name" value="RNA POLYMERASE SIGMA FACTOR HI_1459-RELATED"/>
    <property type="match status" value="1"/>
</dbReference>
<dbReference type="InterPro" id="IPR039425">
    <property type="entry name" value="RNA_pol_sigma-70-like"/>
</dbReference>
<protein>
    <submittedName>
        <fullName evidence="19">RNA polymerase sigma factor</fullName>
    </submittedName>
</protein>
<evidence type="ECO:0000259" key="6">
    <source>
        <dbReference type="Pfam" id="PF04542"/>
    </source>
</evidence>
<dbReference type="EMBL" id="JAQMLR010000004">
    <property type="protein sequence ID" value="MDB8738295.1"/>
    <property type="molecule type" value="Genomic_DNA"/>
</dbReference>
<reference evidence="12" key="5">
    <citation type="submission" date="2022-12" db="EMBL/GenBank/DDBJ databases">
        <title>Genome of R. gnavus strain RSHDN_120.</title>
        <authorList>
            <person name="Abdugheni R."/>
        </authorList>
    </citation>
    <scope>NUCLEOTIDE SEQUENCE</scope>
    <source>
        <strain evidence="12">RSHDN_120</strain>
    </source>
</reference>
<evidence type="ECO:0000313" key="8">
    <source>
        <dbReference type="EMBL" id="MCB5492804.1"/>
    </source>
</evidence>
<evidence type="ECO:0000313" key="20">
    <source>
        <dbReference type="EMBL" id="RHG84404.1"/>
    </source>
</evidence>
<dbReference type="InterPro" id="IPR036388">
    <property type="entry name" value="WH-like_DNA-bd_sf"/>
</dbReference>
<evidence type="ECO:0000313" key="9">
    <source>
        <dbReference type="EMBL" id="MCB5618929.1"/>
    </source>
</evidence>
<dbReference type="SUPFAM" id="SSF88946">
    <property type="entry name" value="Sigma2 domain of RNA polymerase sigma factors"/>
    <property type="match status" value="1"/>
</dbReference>
<evidence type="ECO:0000256" key="4">
    <source>
        <dbReference type="ARBA" id="ARBA00023125"/>
    </source>
</evidence>
<dbReference type="Proteomes" id="UP001211731">
    <property type="component" value="Unassembled WGS sequence"/>
</dbReference>
<comment type="caution">
    <text evidence="19">The sequence shown here is derived from an EMBL/GenBank/DDBJ whole genome shotgun (WGS) entry which is preliminary data.</text>
</comment>
<sequence length="156" mass="18434">MIEELYKKYYEELINWCHSMTGNLYTAEELVHEAFLRAMLHEDTLSTLKEQQSRSWLYRTVKNLYVDRLRHGKKEIILDEFSQPQIDSEELVRLEWEKLLETLPDLEGVIFSLRYLEGYNSKQIGDILLLSPGTVRSKLSSARQHLKRILGGNKYV</sequence>
<reference evidence="13" key="2">
    <citation type="journal article" date="2020" name="Cell Host Microbe">
        <title>Functional and Genomic Variation between Human-Derived Isolates of Lachnospiraceae Reveals Inter- and Intra-Species Diversity.</title>
        <authorList>
            <person name="Sorbara M.T."/>
            <person name="Littmann E.R."/>
            <person name="Fontana E."/>
            <person name="Moody T.U."/>
            <person name="Kohout C.E."/>
            <person name="Gjonbalaj M."/>
            <person name="Eaton V."/>
            <person name="Seok R."/>
            <person name="Leiner I.M."/>
            <person name="Pamer E.G."/>
        </authorList>
    </citation>
    <scope>NUCLEOTIDE SEQUENCE</scope>
    <source>
        <strain evidence="15">MSK.11.9</strain>
        <strain evidence="14">MSK.15.32</strain>
        <strain evidence="13">MSK.22.53</strain>
    </source>
</reference>
<dbReference type="Gene3D" id="1.10.1740.10">
    <property type="match status" value="1"/>
</dbReference>
<reference evidence="13" key="3">
    <citation type="submission" date="2020-02" db="EMBL/GenBank/DDBJ databases">
        <authorList>
            <person name="Littmann E."/>
            <person name="Sorbara M."/>
        </authorList>
    </citation>
    <scope>NUCLEOTIDE SEQUENCE</scope>
    <source>
        <strain evidence="15">MSK.11.9</strain>
        <strain evidence="14">MSK.15.32</strain>
        <strain evidence="13">MSK.22.53</strain>
    </source>
</reference>
<dbReference type="Proteomes" id="UP000283981">
    <property type="component" value="Unassembled WGS sequence"/>
</dbReference>
<dbReference type="Proteomes" id="UP001296580">
    <property type="component" value="Unassembled WGS sequence"/>
</dbReference>
<evidence type="ECO:0000313" key="24">
    <source>
        <dbReference type="Proteomes" id="UP000283992"/>
    </source>
</evidence>
<dbReference type="EMBL" id="QRIA01000024">
    <property type="protein sequence ID" value="RHG16023.1"/>
    <property type="molecule type" value="Genomic_DNA"/>
</dbReference>
<dbReference type="EMBL" id="JAAIRM010000021">
    <property type="protein sequence ID" value="NSI20036.1"/>
    <property type="molecule type" value="Genomic_DNA"/>
</dbReference>
<dbReference type="Proteomes" id="UP000284472">
    <property type="component" value="Unassembled WGS sequence"/>
</dbReference>
<dbReference type="InterPro" id="IPR007627">
    <property type="entry name" value="RNA_pol_sigma70_r2"/>
</dbReference>
<dbReference type="EMBL" id="QSIR01000004">
    <property type="protein sequence ID" value="RHD08066.1"/>
    <property type="molecule type" value="Genomic_DNA"/>
</dbReference>
<comment type="similarity">
    <text evidence="1">Belongs to the sigma-70 factor family. ECF subfamily.</text>
</comment>
<evidence type="ECO:0000313" key="21">
    <source>
        <dbReference type="EMBL" id="RHJ14508.1"/>
    </source>
</evidence>
<keyword evidence="4" id="KW-0238">DNA-binding</keyword>
<dbReference type="GO" id="GO:0003677">
    <property type="term" value="F:DNA binding"/>
    <property type="evidence" value="ECO:0007669"/>
    <property type="project" value="UniProtKB-KW"/>
</dbReference>
<dbReference type="Pfam" id="PF08281">
    <property type="entry name" value="Sigma70_r4_2"/>
    <property type="match status" value="1"/>
</dbReference>
<evidence type="ECO:0000313" key="17">
    <source>
        <dbReference type="EMBL" id="RGQ69936.1"/>
    </source>
</evidence>
<organism evidence="19 26">
    <name type="scientific">Mediterraneibacter gnavus</name>
    <name type="common">Ruminococcus gnavus</name>
    <dbReference type="NCBI Taxonomy" id="33038"/>
    <lineage>
        <taxon>Bacteria</taxon>
        <taxon>Bacillati</taxon>
        <taxon>Bacillota</taxon>
        <taxon>Clostridia</taxon>
        <taxon>Lachnospirales</taxon>
        <taxon>Lachnospiraceae</taxon>
        <taxon>Mediterraneibacter</taxon>
    </lineage>
</organism>
<evidence type="ECO:0000313" key="10">
    <source>
        <dbReference type="EMBL" id="MDB8687884.1"/>
    </source>
</evidence>
<evidence type="ECO:0000313" key="27">
    <source>
        <dbReference type="Proteomes" id="UP000286137"/>
    </source>
</evidence>
<dbReference type="EMBL" id="JAPZEG010000008">
    <property type="protein sequence ID" value="MDE1203489.1"/>
    <property type="molecule type" value="Genomic_DNA"/>
</dbReference>
<dbReference type="Proteomes" id="UP001296643">
    <property type="component" value="Unassembled WGS sequence"/>
</dbReference>
<dbReference type="Proteomes" id="UP001296581">
    <property type="component" value="Unassembled WGS sequence"/>
</dbReference>
<reference evidence="10" key="6">
    <citation type="submission" date="2023-01" db="EMBL/GenBank/DDBJ databases">
        <title>Human gut microbiome strain richness.</title>
        <authorList>
            <person name="Chen-Liaw A."/>
        </authorList>
    </citation>
    <scope>NUCLEOTIDE SEQUENCE</scope>
    <source>
        <strain evidence="11">1001217st1_A9_1001217B_191108</strain>
        <strain evidence="10">RTP21484st1_H11_RTP21484_190118</strain>
    </source>
</reference>
<dbReference type="GeneID" id="57433908"/>
<dbReference type="CDD" id="cd06171">
    <property type="entry name" value="Sigma70_r4"/>
    <property type="match status" value="1"/>
</dbReference>
<keyword evidence="3" id="KW-0731">Sigma factor</keyword>
<dbReference type="Pfam" id="PF04542">
    <property type="entry name" value="Sigma70_r2"/>
    <property type="match status" value="1"/>
</dbReference>
<dbReference type="EMBL" id="QSSX01000010">
    <property type="protein sequence ID" value="RGM23840.1"/>
    <property type="molecule type" value="Genomic_DNA"/>
</dbReference>
<dbReference type="Proteomes" id="UP000260808">
    <property type="component" value="Unassembled WGS sequence"/>
</dbReference>
<dbReference type="STRING" id="33038.GCA_900067245_02424"/>
<dbReference type="GO" id="GO:0006352">
    <property type="term" value="P:DNA-templated transcription initiation"/>
    <property type="evidence" value="ECO:0007669"/>
    <property type="project" value="InterPro"/>
</dbReference>
<evidence type="ECO:0000256" key="5">
    <source>
        <dbReference type="ARBA" id="ARBA00023163"/>
    </source>
</evidence>
<dbReference type="EMBL" id="QRLN01000005">
    <property type="protein sequence ID" value="RHJ14508.1"/>
    <property type="molecule type" value="Genomic_DNA"/>
</dbReference>
<dbReference type="EMBL" id="JAAIRY010000004">
    <property type="protein sequence ID" value="NSI64540.1"/>
    <property type="molecule type" value="Genomic_DNA"/>
</dbReference>
<feature type="domain" description="RNA polymerase sigma factor 70 region 4 type 2" evidence="7">
    <location>
        <begin position="94"/>
        <end position="146"/>
    </location>
</feature>
<dbReference type="Gene3D" id="1.10.10.10">
    <property type="entry name" value="Winged helix-like DNA-binding domain superfamily/Winged helix DNA-binding domain"/>
    <property type="match status" value="1"/>
</dbReference>
<dbReference type="AlphaFoldDB" id="A0A2N5P3F0"/>
<evidence type="ECO:0000313" key="25">
    <source>
        <dbReference type="Proteomes" id="UP000284472"/>
    </source>
</evidence>
<evidence type="ECO:0000313" key="18">
    <source>
        <dbReference type="EMBL" id="RHD08066.1"/>
    </source>
</evidence>
<dbReference type="RefSeq" id="WP_004842139.1">
    <property type="nucleotide sequence ID" value="NZ_CP084014.1"/>
</dbReference>
<evidence type="ECO:0000313" key="22">
    <source>
        <dbReference type="Proteomes" id="UP000260808"/>
    </source>
</evidence>
<name>A0A2N5P3F0_MEDGN</name>
<dbReference type="EMBL" id="JAJBOM010000007">
    <property type="protein sequence ID" value="MCB5618929.1"/>
    <property type="molecule type" value="Genomic_DNA"/>
</dbReference>
<evidence type="ECO:0000256" key="3">
    <source>
        <dbReference type="ARBA" id="ARBA00023082"/>
    </source>
</evidence>
<dbReference type="NCBIfam" id="TIGR02937">
    <property type="entry name" value="sigma70-ECF"/>
    <property type="match status" value="1"/>
</dbReference>
<keyword evidence="2" id="KW-0805">Transcription regulation</keyword>
<dbReference type="EMBL" id="QRTJ01000006">
    <property type="protein sequence ID" value="RGQ69936.1"/>
    <property type="molecule type" value="Genomic_DNA"/>
</dbReference>
<evidence type="ECO:0000313" key="23">
    <source>
        <dbReference type="Proteomes" id="UP000283981"/>
    </source>
</evidence>
<dbReference type="GO" id="GO:0016987">
    <property type="term" value="F:sigma factor activity"/>
    <property type="evidence" value="ECO:0007669"/>
    <property type="project" value="UniProtKB-KW"/>
</dbReference>
<dbReference type="Proteomes" id="UP000286137">
    <property type="component" value="Unassembled WGS sequence"/>
</dbReference>
<evidence type="ECO:0000313" key="15">
    <source>
        <dbReference type="EMBL" id="NSI64540.1"/>
    </source>
</evidence>
<evidence type="ECO:0000256" key="2">
    <source>
        <dbReference type="ARBA" id="ARBA00023015"/>
    </source>
</evidence>
<gene>
    <name evidence="21" type="ORF">DW142_05275</name>
    <name evidence="20" type="ORF">DW243_08360</name>
    <name evidence="19" type="ORF">DW270_13765</name>
    <name evidence="18" type="ORF">DW812_04270</name>
    <name evidence="17" type="ORF">DWY88_04695</name>
    <name evidence="16" type="ORF">DXC31_05930</name>
    <name evidence="13" type="ORF">G4958_11850</name>
    <name evidence="15" type="ORF">G4981_04520</name>
    <name evidence="14" type="ORF">G4993_04460</name>
    <name evidence="9" type="ORF">LIQ08_07090</name>
    <name evidence="8" type="ORF">LIQ10_03465</name>
    <name evidence="12" type="ORF">O4N78_07890</name>
    <name evidence="11" type="ORF">PNU63_05825</name>
    <name evidence="10" type="ORF">PNW85_14635</name>
</gene>
<evidence type="ECO:0000256" key="1">
    <source>
        <dbReference type="ARBA" id="ARBA00010641"/>
    </source>
</evidence>
<evidence type="ECO:0000313" key="16">
    <source>
        <dbReference type="EMBL" id="RGM23840.1"/>
    </source>
</evidence>
<evidence type="ECO:0000313" key="19">
    <source>
        <dbReference type="EMBL" id="RHG16023.1"/>
    </source>
</evidence>
<evidence type="ECO:0000313" key="11">
    <source>
        <dbReference type="EMBL" id="MDB8738295.1"/>
    </source>
</evidence>